<gene>
    <name evidence="1" type="ORF">EJK17_01115</name>
</gene>
<reference evidence="1 2" key="1">
    <citation type="submission" date="2018-12" db="EMBL/GenBank/DDBJ databases">
        <authorList>
            <person name="Meng J."/>
        </authorList>
    </citation>
    <scope>NUCLEOTIDE SEQUENCE [LARGE SCALE GENOMIC DNA]</scope>
    <source>
        <strain evidence="1 2">HT111-2</strain>
    </source>
</reference>
<name>A0A437SXE9_9LACO</name>
<sequence length="210" mass="24966">MEKDGFNRNSSIEEFKEKYWYKTDLQMICHNLGLPTYGTKYELTQYICQYLSGKNISEIKPNRKRRKNVNLCAKDITPETRILSSGFRLNKEARNFFCKYYNVEKFSFNKAMGIKMREIERTQNGNATIKDLIDAYENPNKFKANEESTYQWNNFVKDFNADPLSKEYISRMKVAAILWQKIKESSKDKKYSQKLLLDSKNDIKVYLKNE</sequence>
<dbReference type="Proteomes" id="UP000288291">
    <property type="component" value="Unassembled WGS sequence"/>
</dbReference>
<keyword evidence="2" id="KW-1185">Reference proteome</keyword>
<evidence type="ECO:0008006" key="3">
    <source>
        <dbReference type="Google" id="ProtNLM"/>
    </source>
</evidence>
<dbReference type="Pfam" id="PF18953">
    <property type="entry name" value="SAP_new25"/>
    <property type="match status" value="1"/>
</dbReference>
<dbReference type="AlphaFoldDB" id="A0A437SXE9"/>
<proteinExistence type="predicted"/>
<evidence type="ECO:0000313" key="2">
    <source>
        <dbReference type="Proteomes" id="UP000288291"/>
    </source>
</evidence>
<dbReference type="EMBL" id="RXIA01000003">
    <property type="protein sequence ID" value="RVU71601.1"/>
    <property type="molecule type" value="Genomic_DNA"/>
</dbReference>
<evidence type="ECO:0000313" key="1">
    <source>
        <dbReference type="EMBL" id="RVU71601.1"/>
    </source>
</evidence>
<dbReference type="RefSeq" id="WP_103661012.1">
    <property type="nucleotide sequence ID" value="NZ_ML136872.1"/>
</dbReference>
<accession>A0A437SXE9</accession>
<organism evidence="1 2">
    <name type="scientific">Lactobacillus xujianguonis</name>
    <dbReference type="NCBI Taxonomy" id="2495899"/>
    <lineage>
        <taxon>Bacteria</taxon>
        <taxon>Bacillati</taxon>
        <taxon>Bacillota</taxon>
        <taxon>Bacilli</taxon>
        <taxon>Lactobacillales</taxon>
        <taxon>Lactobacillaceae</taxon>
        <taxon>Lactobacillus</taxon>
    </lineage>
</organism>
<comment type="caution">
    <text evidence="1">The sequence shown here is derived from an EMBL/GenBank/DDBJ whole genome shotgun (WGS) entry which is preliminary data.</text>
</comment>
<protein>
    <recommendedName>
        <fullName evidence="3">SAP domain-containing protein</fullName>
    </recommendedName>
</protein>